<feature type="domain" description="TonB C-terminal" evidence="7">
    <location>
        <begin position="364"/>
        <end position="455"/>
    </location>
</feature>
<feature type="compositionally biased region" description="Pro residues" evidence="5">
    <location>
        <begin position="145"/>
        <end position="170"/>
    </location>
</feature>
<keyword evidence="3 6" id="KW-1133">Transmembrane helix</keyword>
<evidence type="ECO:0000256" key="5">
    <source>
        <dbReference type="SAM" id="MobiDB-lite"/>
    </source>
</evidence>
<dbReference type="EMBL" id="CP003630">
    <property type="protein sequence ID" value="AFZ17523.1"/>
    <property type="molecule type" value="Genomic_DNA"/>
</dbReference>
<reference evidence="8 9" key="1">
    <citation type="submission" date="2012-06" db="EMBL/GenBank/DDBJ databases">
        <title>Finished chromosome of genome of Microcoleus sp. PCC 7113.</title>
        <authorList>
            <consortium name="US DOE Joint Genome Institute"/>
            <person name="Gugger M."/>
            <person name="Coursin T."/>
            <person name="Rippka R."/>
            <person name="Tandeau De Marsac N."/>
            <person name="Huntemann M."/>
            <person name="Wei C.-L."/>
            <person name="Han J."/>
            <person name="Detter J.C."/>
            <person name="Han C."/>
            <person name="Tapia R."/>
            <person name="Chen A."/>
            <person name="Kyrpides N."/>
            <person name="Mavromatis K."/>
            <person name="Markowitz V."/>
            <person name="Szeto E."/>
            <person name="Ivanova N."/>
            <person name="Pagani I."/>
            <person name="Pati A."/>
            <person name="Goodwin L."/>
            <person name="Nordberg H.P."/>
            <person name="Cantor M.N."/>
            <person name="Hua S.X."/>
            <person name="Woyke T."/>
            <person name="Kerfeld C.A."/>
        </authorList>
    </citation>
    <scope>NUCLEOTIDE SEQUENCE [LARGE SCALE GENOMIC DNA]</scope>
    <source>
        <strain evidence="8 9">PCC 7113</strain>
    </source>
</reference>
<sequence length="548" mass="59349">MSISNFCIEQREREQQALKKFLVYSLAGSAVFHVAAAFGVSWLWQSQPELADDPIEVILVENPDTEEKPLTDTPKPEPKLVKPPTPQQPLKAEAPKPPIPEPTIPTVSLKPQAQPAPIVPAAPEKSVVEPIPPIPPVPQRAQTQPAPPAPVAPPQAPREPEPIASPPPSPIATQEPVTPPANSPTQPLQDDSATKQPQERLSEPINPESDLNPIPPGSVADNRLAPPPLRNAPEPLSTDSNPDRQIRTRLGESSSAPTAPPKEDDSNPGSVSPGAVAANPSAPPRPTGSSQALQSSSPDSRKFRQSFGSESSPSTTSPGGGDSIGNPISPGAVAANSSAPPRPSSGNNRQGTENPGGNSEGSPTGSGRDGLQCIRKCTPESPSSLNGEEGRVGVQITVDGSGNVVNATIAENGKSTQMDQAAIAAANQMKFKAPGRRVIAQLNINFAREEGTEFERQARERQAQNERERQQREQERQAQQQQERQERERQAQLEREQKGQQERENQQQLERERQEQQERDRQERERQEQQERDRQQQQENVPLTPPSQ</sequence>
<dbReference type="InterPro" id="IPR037682">
    <property type="entry name" value="TonB_C"/>
</dbReference>
<evidence type="ECO:0000256" key="3">
    <source>
        <dbReference type="ARBA" id="ARBA00022989"/>
    </source>
</evidence>
<name>K9WBB0_9CYAN</name>
<dbReference type="PATRIC" id="fig|1173027.3.peg.1831"/>
<dbReference type="PRINTS" id="PR01217">
    <property type="entry name" value="PRICHEXTENSN"/>
</dbReference>
<evidence type="ECO:0000256" key="2">
    <source>
        <dbReference type="ARBA" id="ARBA00022692"/>
    </source>
</evidence>
<evidence type="ECO:0000256" key="6">
    <source>
        <dbReference type="SAM" id="Phobius"/>
    </source>
</evidence>
<feature type="compositionally biased region" description="Basic and acidic residues" evidence="5">
    <location>
        <begin position="483"/>
        <end position="536"/>
    </location>
</feature>
<dbReference type="RefSeq" id="WP_015181679.1">
    <property type="nucleotide sequence ID" value="NC_019738.1"/>
</dbReference>
<feature type="compositionally biased region" description="Basic and acidic residues" evidence="5">
    <location>
        <begin position="65"/>
        <end position="80"/>
    </location>
</feature>
<evidence type="ECO:0000256" key="4">
    <source>
        <dbReference type="ARBA" id="ARBA00023136"/>
    </source>
</evidence>
<evidence type="ECO:0000259" key="7">
    <source>
        <dbReference type="PROSITE" id="PS52015"/>
    </source>
</evidence>
<feature type="transmembrane region" description="Helical" evidence="6">
    <location>
        <begin position="21"/>
        <end position="44"/>
    </location>
</feature>
<feature type="compositionally biased region" description="Low complexity" evidence="5">
    <location>
        <begin position="289"/>
        <end position="298"/>
    </location>
</feature>
<comment type="subcellular location">
    <subcellularLocation>
        <location evidence="1">Membrane</location>
        <topology evidence="1">Single-pass membrane protein</topology>
    </subcellularLocation>
</comment>
<protein>
    <submittedName>
        <fullName evidence="8">TonB family protein</fullName>
    </submittedName>
</protein>
<feature type="compositionally biased region" description="Polar residues" evidence="5">
    <location>
        <begin position="350"/>
        <end position="365"/>
    </location>
</feature>
<evidence type="ECO:0000313" key="8">
    <source>
        <dbReference type="EMBL" id="AFZ17523.1"/>
    </source>
</evidence>
<dbReference type="NCBIfam" id="TIGR01352">
    <property type="entry name" value="tonB_Cterm"/>
    <property type="match status" value="1"/>
</dbReference>
<feature type="compositionally biased region" description="Basic and acidic residues" evidence="5">
    <location>
        <begin position="448"/>
        <end position="476"/>
    </location>
</feature>
<feature type="compositionally biased region" description="Basic and acidic residues" evidence="5">
    <location>
        <begin position="241"/>
        <end position="250"/>
    </location>
</feature>
<dbReference type="Gene3D" id="3.30.1150.10">
    <property type="match status" value="1"/>
</dbReference>
<dbReference type="GO" id="GO:0055085">
    <property type="term" value="P:transmembrane transport"/>
    <property type="evidence" value="ECO:0007669"/>
    <property type="project" value="InterPro"/>
</dbReference>
<keyword evidence="2 6" id="KW-0812">Transmembrane</keyword>
<dbReference type="InterPro" id="IPR006260">
    <property type="entry name" value="TonB/TolA_C"/>
</dbReference>
<evidence type="ECO:0000313" key="9">
    <source>
        <dbReference type="Proteomes" id="UP000010471"/>
    </source>
</evidence>
<feature type="compositionally biased region" description="Low complexity" evidence="5">
    <location>
        <begin position="306"/>
        <end position="317"/>
    </location>
</feature>
<keyword evidence="4 6" id="KW-0472">Membrane</keyword>
<feature type="region of interest" description="Disordered" evidence="5">
    <location>
        <begin position="61"/>
        <end position="392"/>
    </location>
</feature>
<dbReference type="GO" id="GO:0016020">
    <property type="term" value="C:membrane"/>
    <property type="evidence" value="ECO:0007669"/>
    <property type="project" value="UniProtKB-SubCell"/>
</dbReference>
<proteinExistence type="predicted"/>
<feature type="region of interest" description="Disordered" evidence="5">
    <location>
        <begin position="448"/>
        <end position="548"/>
    </location>
</feature>
<accession>K9WBB0</accession>
<dbReference type="STRING" id="1173027.Mic7113_1654"/>
<organism evidence="8 9">
    <name type="scientific">Allocoleopsis franciscana PCC 7113</name>
    <dbReference type="NCBI Taxonomy" id="1173027"/>
    <lineage>
        <taxon>Bacteria</taxon>
        <taxon>Bacillati</taxon>
        <taxon>Cyanobacteriota</taxon>
        <taxon>Cyanophyceae</taxon>
        <taxon>Coleofasciculales</taxon>
        <taxon>Coleofasciculaceae</taxon>
        <taxon>Allocoleopsis</taxon>
        <taxon>Allocoleopsis franciscana</taxon>
    </lineage>
</organism>
<evidence type="ECO:0000256" key="1">
    <source>
        <dbReference type="ARBA" id="ARBA00004167"/>
    </source>
</evidence>
<feature type="compositionally biased region" description="Low complexity" evidence="5">
    <location>
        <begin position="111"/>
        <end position="123"/>
    </location>
</feature>
<dbReference type="AlphaFoldDB" id="K9WBB0"/>
<gene>
    <name evidence="8" type="ORF">Mic7113_1654</name>
</gene>
<dbReference type="eggNOG" id="COG0810">
    <property type="taxonomic scope" value="Bacteria"/>
</dbReference>
<dbReference type="OrthoDB" id="424178at2"/>
<dbReference type="HOGENOM" id="CLU_496786_0_0_3"/>
<feature type="compositionally biased region" description="Low complexity" evidence="5">
    <location>
        <begin position="334"/>
        <end position="349"/>
    </location>
</feature>
<dbReference type="Proteomes" id="UP000010471">
    <property type="component" value="Chromosome"/>
</dbReference>
<dbReference type="PROSITE" id="PS52015">
    <property type="entry name" value="TONB_CTD"/>
    <property type="match status" value="1"/>
</dbReference>
<dbReference type="KEGG" id="mic:Mic7113_1654"/>
<feature type="compositionally biased region" description="Polar residues" evidence="5">
    <location>
        <begin position="183"/>
        <end position="196"/>
    </location>
</feature>
<keyword evidence="9" id="KW-1185">Reference proteome</keyword>
<dbReference type="SUPFAM" id="SSF74653">
    <property type="entry name" value="TolA/TonB C-terminal domain"/>
    <property type="match status" value="1"/>
</dbReference>
<dbReference type="Pfam" id="PF03544">
    <property type="entry name" value="TonB_C"/>
    <property type="match status" value="1"/>
</dbReference>